<dbReference type="InterPro" id="IPR006450">
    <property type="entry name" value="Phage_HK97_gp6-like"/>
</dbReference>
<proteinExistence type="predicted"/>
<reference evidence="1 2" key="1">
    <citation type="submission" date="2016-12" db="EMBL/GenBank/DDBJ databases">
        <title>Clostridium tepidum sp. nov., a close relative of Clostridium sporogenes and Clostridium botulinum Group I.</title>
        <authorList>
            <person name="Dobritsa A.P."/>
            <person name="Kutumbaka K.K."/>
            <person name="Werner K."/>
            <person name="Wiedmann M."/>
            <person name="Asmus A."/>
            <person name="Samadpour M."/>
        </authorList>
    </citation>
    <scope>NUCLEOTIDE SEQUENCE [LARGE SCALE GENOMIC DNA]</scope>
    <source>
        <strain evidence="1 2">IEH 97212</strain>
    </source>
</reference>
<dbReference type="InterPro" id="IPR021146">
    <property type="entry name" value="Phage_gp6-like_head-tail"/>
</dbReference>
<dbReference type="CDD" id="cd08054">
    <property type="entry name" value="gp6"/>
    <property type="match status" value="1"/>
</dbReference>
<sequence length="106" mass="12865">MLKICVWEVINIITLQEVKEYLRVDYDDEDNFLQLCIINAEGYLKDSIDNFEIKIKSERFKNKARLIMMAIIQDMFDNRDLTTKENEKYKLIVNYFLLQMKYSTYD</sequence>
<dbReference type="OrthoDB" id="5654at2"/>
<dbReference type="NCBIfam" id="TIGR01560">
    <property type="entry name" value="put_DNA_pack"/>
    <property type="match status" value="1"/>
</dbReference>
<accession>A0A1S9I242</accession>
<evidence type="ECO:0000313" key="2">
    <source>
        <dbReference type="Proteomes" id="UP000190256"/>
    </source>
</evidence>
<protein>
    <submittedName>
        <fullName evidence="1">DNA-packaging protein</fullName>
    </submittedName>
</protein>
<dbReference type="Proteomes" id="UP000190256">
    <property type="component" value="Unassembled WGS sequence"/>
</dbReference>
<organism evidence="1 2">
    <name type="scientific">Clostridium tepidum</name>
    <dbReference type="NCBI Taxonomy" id="1962263"/>
    <lineage>
        <taxon>Bacteria</taxon>
        <taxon>Bacillati</taxon>
        <taxon>Bacillota</taxon>
        <taxon>Clostridia</taxon>
        <taxon>Eubacteriales</taxon>
        <taxon>Clostridiaceae</taxon>
        <taxon>Clostridium</taxon>
    </lineage>
</organism>
<name>A0A1S9I242_9CLOT</name>
<dbReference type="Pfam" id="PF05135">
    <property type="entry name" value="Phage_connect_1"/>
    <property type="match status" value="1"/>
</dbReference>
<dbReference type="RefSeq" id="WP_053818179.1">
    <property type="nucleotide sequence ID" value="NZ_MRAE01000030.1"/>
</dbReference>
<dbReference type="EMBL" id="MRAE01000030">
    <property type="protein sequence ID" value="OOO64394.1"/>
    <property type="molecule type" value="Genomic_DNA"/>
</dbReference>
<dbReference type="Gene3D" id="1.10.3230.30">
    <property type="entry name" value="Phage gp6-like head-tail connector protein"/>
    <property type="match status" value="1"/>
</dbReference>
<gene>
    <name evidence="1" type="ORF">BS638_10905</name>
</gene>
<dbReference type="AlphaFoldDB" id="A0A1S9I242"/>
<comment type="caution">
    <text evidence="1">The sequence shown here is derived from an EMBL/GenBank/DDBJ whole genome shotgun (WGS) entry which is preliminary data.</text>
</comment>
<evidence type="ECO:0000313" key="1">
    <source>
        <dbReference type="EMBL" id="OOO64394.1"/>
    </source>
</evidence>